<keyword evidence="1" id="KW-1133">Transmembrane helix</keyword>
<keyword evidence="1" id="KW-0472">Membrane</keyword>
<accession>A0A346Y397</accession>
<keyword evidence="3" id="KW-1185">Reference proteome</keyword>
<sequence length="185" mass="19626">MITNLLRQVAPWILRAAHDIGLAAWFGGAYFGAVSLNGASREVEDPTQRSRVANAGWFRWAAIVPVAIGAHLVGGVGLLAHQDHDDSGTERTVALLRAGVLGTAMLATLESGRLGRKVAAAGDVPVATAVRPIADTPAEVASCQRRLRVLQWVIPAATASLVVIDAWQSSRSGTRPAPREWLRGR</sequence>
<keyword evidence="1" id="KW-0812">Transmembrane</keyword>
<dbReference type="EMBL" id="CP031165">
    <property type="protein sequence ID" value="AXV08944.1"/>
    <property type="molecule type" value="Genomic_DNA"/>
</dbReference>
<name>A0A346Y397_9ACTN</name>
<organism evidence="2 3">
    <name type="scientific">Euzebya pacifica</name>
    <dbReference type="NCBI Taxonomy" id="1608957"/>
    <lineage>
        <taxon>Bacteria</taxon>
        <taxon>Bacillati</taxon>
        <taxon>Actinomycetota</taxon>
        <taxon>Nitriliruptoria</taxon>
        <taxon>Euzebyales</taxon>
    </lineage>
</organism>
<protein>
    <submittedName>
        <fullName evidence="2">ABC-type Mn/Zn transport systems, ATPase component</fullName>
    </submittedName>
</protein>
<dbReference type="RefSeq" id="WP_114593212.1">
    <property type="nucleotide sequence ID" value="NZ_CP031165.1"/>
</dbReference>
<evidence type="ECO:0000313" key="2">
    <source>
        <dbReference type="EMBL" id="AXV08944.1"/>
    </source>
</evidence>
<gene>
    <name evidence="2" type="ORF">DVS28_a4278</name>
</gene>
<dbReference type="Proteomes" id="UP000264006">
    <property type="component" value="Chromosome"/>
</dbReference>
<evidence type="ECO:0000256" key="1">
    <source>
        <dbReference type="SAM" id="Phobius"/>
    </source>
</evidence>
<dbReference type="KEGG" id="euz:DVS28_a4278"/>
<dbReference type="OrthoDB" id="5181921at2"/>
<dbReference type="AlphaFoldDB" id="A0A346Y397"/>
<feature type="transmembrane region" description="Helical" evidence="1">
    <location>
        <begin position="60"/>
        <end position="80"/>
    </location>
</feature>
<feature type="transmembrane region" description="Helical" evidence="1">
    <location>
        <begin position="20"/>
        <end position="39"/>
    </location>
</feature>
<reference evidence="2 3" key="1">
    <citation type="submission" date="2018-09" db="EMBL/GenBank/DDBJ databases">
        <title>Complete genome sequence of Euzebya sp. DY32-46 isolated from seawater of Pacific Ocean.</title>
        <authorList>
            <person name="Xu L."/>
            <person name="Wu Y.-H."/>
            <person name="Xu X.-W."/>
        </authorList>
    </citation>
    <scope>NUCLEOTIDE SEQUENCE [LARGE SCALE GENOMIC DNA]</scope>
    <source>
        <strain evidence="2 3">DY32-46</strain>
    </source>
</reference>
<evidence type="ECO:0000313" key="3">
    <source>
        <dbReference type="Proteomes" id="UP000264006"/>
    </source>
</evidence>
<proteinExistence type="predicted"/>